<comment type="caution">
    <text evidence="2">The sequence shown here is derived from an EMBL/GenBank/DDBJ whole genome shotgun (WGS) entry which is preliminary data.</text>
</comment>
<keyword evidence="3" id="KW-1185">Reference proteome</keyword>
<sequence>MRIKKRGKHLPQMLQRSNASQLTRKGIWRRSEGCFNTRLVVLPPKEGSTRGTFANGNRNHQYRTTKNSRHDSYNPPAKRQTAENPGRRMKANFSVQRPSKAGWRFL</sequence>
<evidence type="ECO:0000256" key="1">
    <source>
        <dbReference type="SAM" id="MobiDB-lite"/>
    </source>
</evidence>
<evidence type="ECO:0000313" key="2">
    <source>
        <dbReference type="EMBL" id="KAH0879422.1"/>
    </source>
</evidence>
<proteinExistence type="predicted"/>
<accession>A0ABQ7ZGQ6</accession>
<gene>
    <name evidence="2" type="ORF">HID58_066816</name>
</gene>
<evidence type="ECO:0000313" key="3">
    <source>
        <dbReference type="Proteomes" id="UP000824890"/>
    </source>
</evidence>
<dbReference type="EMBL" id="JAGKQM010000015">
    <property type="protein sequence ID" value="KAH0879422.1"/>
    <property type="molecule type" value="Genomic_DNA"/>
</dbReference>
<feature type="compositionally biased region" description="Polar residues" evidence="1">
    <location>
        <begin position="49"/>
        <end position="59"/>
    </location>
</feature>
<name>A0ABQ7ZGQ6_BRANA</name>
<protein>
    <submittedName>
        <fullName evidence="2">Uncharacterized protein</fullName>
    </submittedName>
</protein>
<feature type="region of interest" description="Disordered" evidence="1">
    <location>
        <begin position="46"/>
        <end position="106"/>
    </location>
</feature>
<reference evidence="2 3" key="1">
    <citation type="submission" date="2021-05" db="EMBL/GenBank/DDBJ databases">
        <title>Genome Assembly of Synthetic Allotetraploid Brassica napus Reveals Homoeologous Exchanges between Subgenomes.</title>
        <authorList>
            <person name="Davis J.T."/>
        </authorList>
    </citation>
    <scope>NUCLEOTIDE SEQUENCE [LARGE SCALE GENOMIC DNA]</scope>
    <source>
        <strain evidence="3">cv. Da-Ae</strain>
        <tissue evidence="2">Seedling</tissue>
    </source>
</reference>
<organism evidence="2 3">
    <name type="scientific">Brassica napus</name>
    <name type="common">Rape</name>
    <dbReference type="NCBI Taxonomy" id="3708"/>
    <lineage>
        <taxon>Eukaryota</taxon>
        <taxon>Viridiplantae</taxon>
        <taxon>Streptophyta</taxon>
        <taxon>Embryophyta</taxon>
        <taxon>Tracheophyta</taxon>
        <taxon>Spermatophyta</taxon>
        <taxon>Magnoliopsida</taxon>
        <taxon>eudicotyledons</taxon>
        <taxon>Gunneridae</taxon>
        <taxon>Pentapetalae</taxon>
        <taxon>rosids</taxon>
        <taxon>malvids</taxon>
        <taxon>Brassicales</taxon>
        <taxon>Brassicaceae</taxon>
        <taxon>Brassiceae</taxon>
        <taxon>Brassica</taxon>
    </lineage>
</organism>
<dbReference type="Proteomes" id="UP000824890">
    <property type="component" value="Unassembled WGS sequence"/>
</dbReference>